<keyword evidence="2" id="KW-0645">Protease</keyword>
<feature type="region of interest" description="Disordered" evidence="6">
    <location>
        <begin position="465"/>
        <end position="531"/>
    </location>
</feature>
<evidence type="ECO:0000256" key="4">
    <source>
        <dbReference type="ARBA" id="ARBA00022801"/>
    </source>
</evidence>
<dbReference type="Gene3D" id="1.20.120.980">
    <property type="entry name" value="Serine carboxypeptidase S28, SKS domain"/>
    <property type="match status" value="1"/>
</dbReference>
<reference evidence="7" key="1">
    <citation type="submission" date="2020-05" db="EMBL/GenBank/DDBJ databases">
        <title>Phylogenomic resolution of chytrid fungi.</title>
        <authorList>
            <person name="Stajich J.E."/>
            <person name="Amses K."/>
            <person name="Simmons R."/>
            <person name="Seto K."/>
            <person name="Myers J."/>
            <person name="Bonds A."/>
            <person name="Quandt C.A."/>
            <person name="Barry K."/>
            <person name="Liu P."/>
            <person name="Grigoriev I."/>
            <person name="Longcore J.E."/>
            <person name="James T.Y."/>
        </authorList>
    </citation>
    <scope>NUCLEOTIDE SEQUENCE</scope>
    <source>
        <strain evidence="7">PLAUS21</strain>
    </source>
</reference>
<organism evidence="7 8">
    <name type="scientific">Boothiomyces macroporosus</name>
    <dbReference type="NCBI Taxonomy" id="261099"/>
    <lineage>
        <taxon>Eukaryota</taxon>
        <taxon>Fungi</taxon>
        <taxon>Fungi incertae sedis</taxon>
        <taxon>Chytridiomycota</taxon>
        <taxon>Chytridiomycota incertae sedis</taxon>
        <taxon>Chytridiomycetes</taxon>
        <taxon>Rhizophydiales</taxon>
        <taxon>Terramycetaceae</taxon>
        <taxon>Boothiomyces</taxon>
    </lineage>
</organism>
<dbReference type="SUPFAM" id="SSF53474">
    <property type="entry name" value="alpha/beta-Hydrolases"/>
    <property type="match status" value="1"/>
</dbReference>
<accession>A0AAD5Y214</accession>
<keyword evidence="3" id="KW-0732">Signal</keyword>
<dbReference type="GO" id="GO:0070008">
    <property type="term" value="F:serine-type exopeptidase activity"/>
    <property type="evidence" value="ECO:0007669"/>
    <property type="project" value="InterPro"/>
</dbReference>
<comment type="caution">
    <text evidence="7">The sequence shown here is derived from an EMBL/GenBank/DDBJ whole genome shotgun (WGS) entry which is preliminary data.</text>
</comment>
<evidence type="ECO:0000313" key="7">
    <source>
        <dbReference type="EMBL" id="KAJ3255185.1"/>
    </source>
</evidence>
<feature type="compositionally biased region" description="Low complexity" evidence="6">
    <location>
        <begin position="487"/>
        <end position="522"/>
    </location>
</feature>
<evidence type="ECO:0000256" key="5">
    <source>
        <dbReference type="ARBA" id="ARBA00023180"/>
    </source>
</evidence>
<dbReference type="AlphaFoldDB" id="A0AAD5Y214"/>
<proteinExistence type="inferred from homology"/>
<evidence type="ECO:0000256" key="1">
    <source>
        <dbReference type="ARBA" id="ARBA00011079"/>
    </source>
</evidence>
<dbReference type="InterPro" id="IPR008758">
    <property type="entry name" value="Peptidase_S28"/>
</dbReference>
<dbReference type="Proteomes" id="UP001210925">
    <property type="component" value="Unassembled WGS sequence"/>
</dbReference>
<dbReference type="GO" id="GO:0006508">
    <property type="term" value="P:proteolysis"/>
    <property type="evidence" value="ECO:0007669"/>
    <property type="project" value="UniProtKB-KW"/>
</dbReference>
<protein>
    <submittedName>
        <fullName evidence="7">Uncharacterized protein</fullName>
    </submittedName>
</protein>
<dbReference type="PANTHER" id="PTHR11010:SF38">
    <property type="entry name" value="LYSOSOMAL PRO-X CARBOXYPEPTIDASE"/>
    <property type="match status" value="1"/>
</dbReference>
<comment type="similarity">
    <text evidence="1">Belongs to the peptidase S28 family.</text>
</comment>
<dbReference type="PANTHER" id="PTHR11010">
    <property type="entry name" value="PROTEASE S28 PRO-X CARBOXYPEPTIDASE-RELATED"/>
    <property type="match status" value="1"/>
</dbReference>
<keyword evidence="5" id="KW-0325">Glycoprotein</keyword>
<gene>
    <name evidence="7" type="ORF">HK103_006554</name>
</gene>
<dbReference type="InterPro" id="IPR042269">
    <property type="entry name" value="Ser_carbopepase_S28_SKS"/>
</dbReference>
<keyword evidence="4" id="KW-0378">Hydrolase</keyword>
<sequence>MHIYILAAAAYAAGLEGMTNAQVRQLHFRNTMKSNKISKVASKAHTTSQFTQLRDHFNPSDQTTWGQTYFVDDDYYQPGGPIFLEIGGEAPMDTSYLPIQLETNLAQRYNGKHIILEHRYYGSSSPVNNAGFNLANYQWLSSQQAIEDIASFIRGYNAPAGTKWIAVGGSYAGALAAWARMMHPDLIYAAHSSSGPVLALADFWQYGHAVDEGIAKSGGSDACAAGWRRAVALSDAATMAPGQDIRDARDKAQYSTLLSLSVQYKKSINPFTYNGQTTTLLDAVCGGQLFPTFTNPQASDADALADYNRLANAMLTQPPPAGGVLGAQAQDAWKYQQCTEFGFFQTAEQQTSFSSYYTLPRRAQECQGTFGPSMPAANPDATNSRYKGLDIVNQASKILFVQGGVDPWRYLGVTGVPNSNNAFILIPNGHHCNDLKLPDASTPADVVAAHKNILSIWDKWIGPPANPSSTGSSGPIGAKGNTAVSPNGNTTAGGNSTASGNGTSSTGVSTGGSSTSGGNLSSPPTNSPGSSALTASASLFVSMLVVLNL</sequence>
<evidence type="ECO:0000256" key="3">
    <source>
        <dbReference type="ARBA" id="ARBA00022729"/>
    </source>
</evidence>
<dbReference type="GO" id="GO:0008239">
    <property type="term" value="F:dipeptidyl-peptidase activity"/>
    <property type="evidence" value="ECO:0007669"/>
    <property type="project" value="TreeGrafter"/>
</dbReference>
<dbReference type="InterPro" id="IPR029058">
    <property type="entry name" value="AB_hydrolase_fold"/>
</dbReference>
<dbReference type="Pfam" id="PF05577">
    <property type="entry name" value="Peptidase_S28"/>
    <property type="match status" value="2"/>
</dbReference>
<dbReference type="EMBL" id="JADGKB010000070">
    <property type="protein sequence ID" value="KAJ3255185.1"/>
    <property type="molecule type" value="Genomic_DNA"/>
</dbReference>
<evidence type="ECO:0000256" key="6">
    <source>
        <dbReference type="SAM" id="MobiDB-lite"/>
    </source>
</evidence>
<evidence type="ECO:0000313" key="8">
    <source>
        <dbReference type="Proteomes" id="UP001210925"/>
    </source>
</evidence>
<name>A0AAD5Y214_9FUNG</name>
<evidence type="ECO:0000256" key="2">
    <source>
        <dbReference type="ARBA" id="ARBA00022670"/>
    </source>
</evidence>
<keyword evidence="8" id="KW-1185">Reference proteome</keyword>
<dbReference type="Gene3D" id="3.40.50.1820">
    <property type="entry name" value="alpha/beta hydrolase"/>
    <property type="match status" value="1"/>
</dbReference>